<evidence type="ECO:0000259" key="2">
    <source>
        <dbReference type="PROSITE" id="PS51186"/>
    </source>
</evidence>
<reference evidence="3 4" key="1">
    <citation type="submission" date="2016-05" db="EMBL/GenBank/DDBJ databases">
        <title>Draft Genome Sequences of Stenotrophomonas maltophilia Strains Sm32COP, Sm41DVV, Sm46PAILV, SmF3, SmF22, SmSOFb1 and SmCVFa1, Isolated from Different Manures, in France.</title>
        <authorList>
            <person name="Nazaret S."/>
            <person name="Bodilis J."/>
        </authorList>
    </citation>
    <scope>NUCLEOTIDE SEQUENCE [LARGE SCALE GENOMIC DNA]</scope>
    <source>
        <strain evidence="3 4">Sm46PAILV</strain>
    </source>
</reference>
<protein>
    <submittedName>
        <fullName evidence="3">Acetyltransferase</fullName>
    </submittedName>
</protein>
<gene>
    <name evidence="3" type="ORF">A9K58_17215</name>
</gene>
<sequence length="198" mass="21883">MPDRHADGVGSGVGSLSGTERALTPPLQGEGFQLRPWRQDDLDSLLRHANDADVSRGLRDRFPYPYTREDGEAFLAGRVLAAGTLNLAIEIDGQACGSISAQQGVAERGHTAELGYWLGQAYWGQGLMTRVVGVFAPWVMDELRLFRLQATVVDFNLGSARVLEKNGFQEEGVERCAVYKRGVLHDLRRFARVRTQLP</sequence>
<dbReference type="InterPro" id="IPR000182">
    <property type="entry name" value="GNAT_dom"/>
</dbReference>
<feature type="region of interest" description="Disordered" evidence="1">
    <location>
        <begin position="1"/>
        <end position="33"/>
    </location>
</feature>
<organism evidence="3 4">
    <name type="scientific">Stenotrophomonas maltophilia</name>
    <name type="common">Pseudomonas maltophilia</name>
    <name type="synonym">Xanthomonas maltophilia</name>
    <dbReference type="NCBI Taxonomy" id="40324"/>
    <lineage>
        <taxon>Bacteria</taxon>
        <taxon>Pseudomonadati</taxon>
        <taxon>Pseudomonadota</taxon>
        <taxon>Gammaproteobacteria</taxon>
        <taxon>Lysobacterales</taxon>
        <taxon>Lysobacteraceae</taxon>
        <taxon>Stenotrophomonas</taxon>
        <taxon>Stenotrophomonas maltophilia group</taxon>
    </lineage>
</organism>
<accession>A0A1A6XLH6</accession>
<dbReference type="OrthoDB" id="9801656at2"/>
<dbReference type="InterPro" id="IPR016181">
    <property type="entry name" value="Acyl_CoA_acyltransferase"/>
</dbReference>
<evidence type="ECO:0000256" key="1">
    <source>
        <dbReference type="SAM" id="MobiDB-lite"/>
    </source>
</evidence>
<comment type="caution">
    <text evidence="3">The sequence shown here is derived from an EMBL/GenBank/DDBJ whole genome shotgun (WGS) entry which is preliminary data.</text>
</comment>
<dbReference type="Proteomes" id="UP000092256">
    <property type="component" value="Unassembled WGS sequence"/>
</dbReference>
<feature type="domain" description="N-acetyltransferase" evidence="2">
    <location>
        <begin position="32"/>
        <end position="192"/>
    </location>
</feature>
<dbReference type="Pfam" id="PF13302">
    <property type="entry name" value="Acetyltransf_3"/>
    <property type="match status" value="1"/>
</dbReference>
<name>A0A1A6XLH6_STEMA</name>
<dbReference type="Gene3D" id="3.40.630.30">
    <property type="match status" value="1"/>
</dbReference>
<dbReference type="PROSITE" id="PS51186">
    <property type="entry name" value="GNAT"/>
    <property type="match status" value="1"/>
</dbReference>
<dbReference type="GO" id="GO:0016747">
    <property type="term" value="F:acyltransferase activity, transferring groups other than amino-acyl groups"/>
    <property type="evidence" value="ECO:0007669"/>
    <property type="project" value="InterPro"/>
</dbReference>
<keyword evidence="3" id="KW-0808">Transferase</keyword>
<evidence type="ECO:0000313" key="4">
    <source>
        <dbReference type="Proteomes" id="UP000092256"/>
    </source>
</evidence>
<dbReference type="SUPFAM" id="SSF55729">
    <property type="entry name" value="Acyl-CoA N-acyltransferases (Nat)"/>
    <property type="match status" value="1"/>
</dbReference>
<dbReference type="PANTHER" id="PTHR43328:SF1">
    <property type="entry name" value="N-ACETYLTRANSFERASE DOMAIN-CONTAINING PROTEIN"/>
    <property type="match status" value="1"/>
</dbReference>
<dbReference type="PANTHER" id="PTHR43328">
    <property type="entry name" value="ACETYLTRANSFERASE-RELATED"/>
    <property type="match status" value="1"/>
</dbReference>
<dbReference type="EMBL" id="LYVJ01000015">
    <property type="protein sequence ID" value="OBU64332.1"/>
    <property type="molecule type" value="Genomic_DNA"/>
</dbReference>
<evidence type="ECO:0000313" key="3">
    <source>
        <dbReference type="EMBL" id="OBU64332.1"/>
    </source>
</evidence>
<dbReference type="RefSeq" id="WP_065200498.1">
    <property type="nucleotide sequence ID" value="NZ_LYVJ01000015.1"/>
</dbReference>
<dbReference type="AlphaFoldDB" id="A0A1A6XLH6"/>
<proteinExistence type="predicted"/>